<proteinExistence type="predicted"/>
<evidence type="ECO:0000313" key="3">
    <source>
        <dbReference type="Proteomes" id="UP000321331"/>
    </source>
</evidence>
<dbReference type="Proteomes" id="UP000321331">
    <property type="component" value="Unassembled WGS sequence"/>
</dbReference>
<dbReference type="InterPro" id="IPR006076">
    <property type="entry name" value="FAD-dep_OxRdtase"/>
</dbReference>
<dbReference type="AlphaFoldDB" id="A0A5C6TKE9"/>
<gene>
    <name evidence="2" type="ORF">FocTR4_00006104</name>
</gene>
<organism evidence="2 3">
    <name type="scientific">Fusarium oxysporum f. sp. cubense</name>
    <dbReference type="NCBI Taxonomy" id="61366"/>
    <lineage>
        <taxon>Eukaryota</taxon>
        <taxon>Fungi</taxon>
        <taxon>Dikarya</taxon>
        <taxon>Ascomycota</taxon>
        <taxon>Pezizomycotina</taxon>
        <taxon>Sordariomycetes</taxon>
        <taxon>Hypocreomycetidae</taxon>
        <taxon>Hypocreales</taxon>
        <taxon>Nectriaceae</taxon>
        <taxon>Fusarium</taxon>
        <taxon>Fusarium oxysporum species complex</taxon>
    </lineage>
</organism>
<feature type="domain" description="FAD dependent oxidoreductase" evidence="1">
    <location>
        <begin position="1"/>
        <end position="190"/>
    </location>
</feature>
<dbReference type="EMBL" id="VMNF01000004">
    <property type="protein sequence ID" value="TXC10311.1"/>
    <property type="molecule type" value="Genomic_DNA"/>
</dbReference>
<dbReference type="Pfam" id="PF01266">
    <property type="entry name" value="DAO"/>
    <property type="match status" value="1"/>
</dbReference>
<comment type="caution">
    <text evidence="2">The sequence shown here is derived from an EMBL/GenBank/DDBJ whole genome shotgun (WGS) entry which is preliminary data.</text>
</comment>
<sequence>MAELATEIGANIGFGRATGIDSDGDAIKSVTYVPRGDSSASITVPATDVVLCVGPGLAISIQQRPSSVCDNTVISLARSGVHRAEYATAEIFTRPNNTVWAAGDPDDTASTELPLTADVVIPDRETYDNIIAHVGAMSDELWTSEVVSRQDCYLPDVEGDVPGPIPGPTAVKGLWIAAGHSCWRIQIAPGDQCRCIRR</sequence>
<evidence type="ECO:0000313" key="2">
    <source>
        <dbReference type="EMBL" id="TXC10311.1"/>
    </source>
</evidence>
<protein>
    <recommendedName>
        <fullName evidence="1">FAD dependent oxidoreductase domain-containing protein</fullName>
    </recommendedName>
</protein>
<reference evidence="2 3" key="1">
    <citation type="submission" date="2019-07" db="EMBL/GenBank/DDBJ databases">
        <title>The First High-Quality Draft Genome Sequence of the Causal Agent of the Current Panama Disease Epidemic.</title>
        <authorList>
            <person name="Warmington R.J."/>
            <person name="Kay W."/>
            <person name="Jeffries A."/>
            <person name="Bebber D."/>
            <person name="Moore K."/>
            <person name="Studholme D.J."/>
        </authorList>
    </citation>
    <scope>NUCLEOTIDE SEQUENCE [LARGE SCALE GENOMIC DNA]</scope>
    <source>
        <strain evidence="2 3">TR4</strain>
    </source>
</reference>
<accession>A0A5C6TKE9</accession>
<evidence type="ECO:0000259" key="1">
    <source>
        <dbReference type="Pfam" id="PF01266"/>
    </source>
</evidence>
<name>A0A5C6TKE9_FUSOC</name>